<dbReference type="PANTHER" id="PTHR36986:SF1">
    <property type="entry name" value="UPF0643 PROTEIN PB2B2.08"/>
    <property type="match status" value="1"/>
</dbReference>
<keyword evidence="2" id="KW-1185">Reference proteome</keyword>
<dbReference type="PANTHER" id="PTHR36986">
    <property type="entry name" value="UPF0643 PROTEIN PB2B2.08"/>
    <property type="match status" value="1"/>
</dbReference>
<gene>
    <name evidence="1" type="ORF">B0H17DRAFT_922655</name>
</gene>
<feature type="non-terminal residue" evidence="1">
    <location>
        <position position="1"/>
    </location>
</feature>
<organism evidence="1 2">
    <name type="scientific">Mycena rosella</name>
    <name type="common">Pink bonnet</name>
    <name type="synonym">Agaricus rosellus</name>
    <dbReference type="NCBI Taxonomy" id="1033263"/>
    <lineage>
        <taxon>Eukaryota</taxon>
        <taxon>Fungi</taxon>
        <taxon>Dikarya</taxon>
        <taxon>Basidiomycota</taxon>
        <taxon>Agaricomycotina</taxon>
        <taxon>Agaricomycetes</taxon>
        <taxon>Agaricomycetidae</taxon>
        <taxon>Agaricales</taxon>
        <taxon>Marasmiineae</taxon>
        <taxon>Mycenaceae</taxon>
        <taxon>Mycena</taxon>
    </lineage>
</organism>
<evidence type="ECO:0000313" key="1">
    <source>
        <dbReference type="EMBL" id="KAJ7703211.1"/>
    </source>
</evidence>
<sequence length="214" mass="23955">TESNRDPHNVPLFDAKKLAPILYLPPLLSSLPETLPSPPVPSENPPVITQTRLPDIDPASLSLHKALHHFKPYNEGYAGTPYSEAFNWDQLVLPAQEERDWYCVVFRSKRKAGSDSDPLYDADKKAHEEAVHNGGLLLYWYGIPNPETGMNLATCIWQSRKHAIAANSRPHHIRAMRLAAEAYEVYDLERHVLRKVAGTTGVTVEPFNGGDVGW</sequence>
<evidence type="ECO:0000313" key="2">
    <source>
        <dbReference type="Proteomes" id="UP001221757"/>
    </source>
</evidence>
<dbReference type="Proteomes" id="UP001221757">
    <property type="component" value="Unassembled WGS sequence"/>
</dbReference>
<proteinExistence type="predicted"/>
<dbReference type="SUPFAM" id="SSF54909">
    <property type="entry name" value="Dimeric alpha+beta barrel"/>
    <property type="match status" value="1"/>
</dbReference>
<comment type="caution">
    <text evidence="1">The sequence shown here is derived from an EMBL/GenBank/DDBJ whole genome shotgun (WGS) entry which is preliminary data.</text>
</comment>
<name>A0AAD7DZY7_MYCRO</name>
<dbReference type="AlphaFoldDB" id="A0AAD7DZY7"/>
<protein>
    <submittedName>
        <fullName evidence="1">Uncharacterized protein</fullName>
    </submittedName>
</protein>
<dbReference type="EMBL" id="JARKIE010000013">
    <property type="protein sequence ID" value="KAJ7703211.1"/>
    <property type="molecule type" value="Genomic_DNA"/>
</dbReference>
<accession>A0AAD7DZY7</accession>
<dbReference type="InterPro" id="IPR011008">
    <property type="entry name" value="Dimeric_a/b-barrel"/>
</dbReference>
<reference evidence="1" key="1">
    <citation type="submission" date="2023-03" db="EMBL/GenBank/DDBJ databases">
        <title>Massive genome expansion in bonnet fungi (Mycena s.s.) driven by repeated elements and novel gene families across ecological guilds.</title>
        <authorList>
            <consortium name="Lawrence Berkeley National Laboratory"/>
            <person name="Harder C.B."/>
            <person name="Miyauchi S."/>
            <person name="Viragh M."/>
            <person name="Kuo A."/>
            <person name="Thoen E."/>
            <person name="Andreopoulos B."/>
            <person name="Lu D."/>
            <person name="Skrede I."/>
            <person name="Drula E."/>
            <person name="Henrissat B."/>
            <person name="Morin E."/>
            <person name="Kohler A."/>
            <person name="Barry K."/>
            <person name="LaButti K."/>
            <person name="Morin E."/>
            <person name="Salamov A."/>
            <person name="Lipzen A."/>
            <person name="Mereny Z."/>
            <person name="Hegedus B."/>
            <person name="Baldrian P."/>
            <person name="Stursova M."/>
            <person name="Weitz H."/>
            <person name="Taylor A."/>
            <person name="Grigoriev I.V."/>
            <person name="Nagy L.G."/>
            <person name="Martin F."/>
            <person name="Kauserud H."/>
        </authorList>
    </citation>
    <scope>NUCLEOTIDE SEQUENCE</scope>
    <source>
        <strain evidence="1">CBHHK067</strain>
    </source>
</reference>